<dbReference type="PANTHER" id="PTHR13265">
    <property type="entry name" value="THO COMPLEX SUBUNIT 1"/>
    <property type="match status" value="1"/>
</dbReference>
<gene>
    <name evidence="2" type="ORF">EJ06DRAFT_248856</name>
</gene>
<dbReference type="EMBL" id="ML996708">
    <property type="protein sequence ID" value="KAF2396210.1"/>
    <property type="molecule type" value="Genomic_DNA"/>
</dbReference>
<dbReference type="GO" id="GO:0000445">
    <property type="term" value="C:THO complex part of transcription export complex"/>
    <property type="evidence" value="ECO:0007669"/>
    <property type="project" value="TreeGrafter"/>
</dbReference>
<feature type="compositionally biased region" description="Basic and acidic residues" evidence="1">
    <location>
        <begin position="582"/>
        <end position="597"/>
    </location>
</feature>
<reference evidence="2" key="1">
    <citation type="journal article" date="2020" name="Stud. Mycol.">
        <title>101 Dothideomycetes genomes: a test case for predicting lifestyles and emergence of pathogens.</title>
        <authorList>
            <person name="Haridas S."/>
            <person name="Albert R."/>
            <person name="Binder M."/>
            <person name="Bloem J."/>
            <person name="Labutti K."/>
            <person name="Salamov A."/>
            <person name="Andreopoulos B."/>
            <person name="Baker S."/>
            <person name="Barry K."/>
            <person name="Bills G."/>
            <person name="Bluhm B."/>
            <person name="Cannon C."/>
            <person name="Castanera R."/>
            <person name="Culley D."/>
            <person name="Daum C."/>
            <person name="Ezra D."/>
            <person name="Gonzalez J."/>
            <person name="Henrissat B."/>
            <person name="Kuo A."/>
            <person name="Liang C."/>
            <person name="Lipzen A."/>
            <person name="Lutzoni F."/>
            <person name="Magnuson J."/>
            <person name="Mondo S."/>
            <person name="Nolan M."/>
            <person name="Ohm R."/>
            <person name="Pangilinan J."/>
            <person name="Park H.-J."/>
            <person name="Ramirez L."/>
            <person name="Alfaro M."/>
            <person name="Sun H."/>
            <person name="Tritt A."/>
            <person name="Yoshinaga Y."/>
            <person name="Zwiers L.-H."/>
            <person name="Turgeon B."/>
            <person name="Goodwin S."/>
            <person name="Spatafora J."/>
            <person name="Crous P."/>
            <person name="Grigoriev I."/>
        </authorList>
    </citation>
    <scope>NUCLEOTIDE SEQUENCE</scope>
    <source>
        <strain evidence="2">CBS 262.69</strain>
    </source>
</reference>
<keyword evidence="3" id="KW-1185">Reference proteome</keyword>
<evidence type="ECO:0008006" key="4">
    <source>
        <dbReference type="Google" id="ProtNLM"/>
    </source>
</evidence>
<protein>
    <recommendedName>
        <fullName evidence="4">Nuclear matrix protein</fullName>
    </recommendedName>
</protein>
<dbReference type="InterPro" id="IPR021861">
    <property type="entry name" value="THO_THOC1"/>
</dbReference>
<sequence>MAGPKIASAVNATACLSALLARARQLKQSSSIDPPLPASEFQGALGLPSTSPTHFTAVDVAARQMFQDLVSSRTIDDPAFVDIWSLLDIILICGDQDQCEPALVWWLIEELLDSQSIEGCRIVFDYLESRRERLIAKNFQKKKDLVILRSCNELLRRLSRAEDSVFCGRVFIFLFQSFPLGDRSSVNLRGEFHVENVTAFDETLQPAVDATQDIVLPDAKPDSQPPEIQVTAEPEVLDEDRLYPIFWTLQKVFSNPPFLLTPDHFAEFKRGLEATLVKFRHVPKVIQPIASEARRGIKRKAEDMNQQYELASAFNPKYLTNRDLFKLELSDLAFQRHILVQALILLDFLLSLTDKAKKRMGEVPTQKALQYDFTLSDEDTEWCQKTKKSIGDYLDEGPDGKFYHRMVDTVLSRDKNWVRWKLESCAPISKASLPPKEFADAKEGARTACSVKRLRSTPMRSLDLSFLSDTDGSRGWESLKESARTVVPSGPVLVKKVQATELDIDFASSDAERQSLTASKTANTWRVLRLAAASQLSLLDKVDDGRNLGCLFQAKVASAAGTSGESGRSGGRAAESGGAGELEGKDGSSWRDGRGEGEGGLEGVGTGGSGGGLVQEVVMGEAS</sequence>
<feature type="compositionally biased region" description="Low complexity" evidence="1">
    <location>
        <begin position="561"/>
        <end position="576"/>
    </location>
</feature>
<feature type="region of interest" description="Disordered" evidence="1">
    <location>
        <begin position="561"/>
        <end position="623"/>
    </location>
</feature>
<feature type="compositionally biased region" description="Gly residues" evidence="1">
    <location>
        <begin position="598"/>
        <end position="613"/>
    </location>
</feature>
<dbReference type="PANTHER" id="PTHR13265:SF0">
    <property type="entry name" value="HPR1"/>
    <property type="match status" value="1"/>
</dbReference>
<feature type="compositionally biased region" description="Low complexity" evidence="1">
    <location>
        <begin position="614"/>
        <end position="623"/>
    </location>
</feature>
<proteinExistence type="predicted"/>
<evidence type="ECO:0000313" key="2">
    <source>
        <dbReference type="EMBL" id="KAF2396210.1"/>
    </source>
</evidence>
<dbReference type="OrthoDB" id="10257415at2759"/>
<dbReference type="GO" id="GO:0006406">
    <property type="term" value="P:mRNA export from nucleus"/>
    <property type="evidence" value="ECO:0007669"/>
    <property type="project" value="TreeGrafter"/>
</dbReference>
<evidence type="ECO:0000313" key="3">
    <source>
        <dbReference type="Proteomes" id="UP000799640"/>
    </source>
</evidence>
<dbReference type="AlphaFoldDB" id="A0A6G1HJM2"/>
<dbReference type="Pfam" id="PF11957">
    <property type="entry name" value="efThoc1"/>
    <property type="match status" value="1"/>
</dbReference>
<accession>A0A6G1HJM2</accession>
<organism evidence="2 3">
    <name type="scientific">Trichodelitschia bisporula</name>
    <dbReference type="NCBI Taxonomy" id="703511"/>
    <lineage>
        <taxon>Eukaryota</taxon>
        <taxon>Fungi</taxon>
        <taxon>Dikarya</taxon>
        <taxon>Ascomycota</taxon>
        <taxon>Pezizomycotina</taxon>
        <taxon>Dothideomycetes</taxon>
        <taxon>Dothideomycetes incertae sedis</taxon>
        <taxon>Phaeotrichales</taxon>
        <taxon>Phaeotrichaceae</taxon>
        <taxon>Trichodelitschia</taxon>
    </lineage>
</organism>
<evidence type="ECO:0000256" key="1">
    <source>
        <dbReference type="SAM" id="MobiDB-lite"/>
    </source>
</evidence>
<dbReference type="Proteomes" id="UP000799640">
    <property type="component" value="Unassembled WGS sequence"/>
</dbReference>
<name>A0A6G1HJM2_9PEZI</name>